<dbReference type="InterPro" id="IPR050210">
    <property type="entry name" value="tRNA_Adenine-N(6)_MTase"/>
</dbReference>
<dbReference type="GO" id="GO:0032259">
    <property type="term" value="P:methylation"/>
    <property type="evidence" value="ECO:0007669"/>
    <property type="project" value="UniProtKB-KW"/>
</dbReference>
<keyword evidence="2" id="KW-0949">S-adenosyl-L-methionine</keyword>
<dbReference type="InterPro" id="IPR007848">
    <property type="entry name" value="Small_mtfrase_dom"/>
</dbReference>
<dbReference type="RefSeq" id="WP_184383075.1">
    <property type="nucleotide sequence ID" value="NZ_JACIDJ010000002.1"/>
</dbReference>
<proteinExistence type="predicted"/>
<keyword evidence="1 5" id="KW-0489">Methyltransferase</keyword>
<dbReference type="PANTHER" id="PTHR47739">
    <property type="entry name" value="TRNA1(VAL) (ADENINE(37)-N6)-METHYLTRANSFERASE"/>
    <property type="match status" value="1"/>
</dbReference>
<reference evidence="5 6" key="1">
    <citation type="submission" date="2020-08" db="EMBL/GenBank/DDBJ databases">
        <title>Genomic Encyclopedia of Type Strains, Phase IV (KMG-IV): sequencing the most valuable type-strain genomes for metagenomic binning, comparative biology and taxonomic classification.</title>
        <authorList>
            <person name="Goeker M."/>
        </authorList>
    </citation>
    <scope>NUCLEOTIDE SEQUENCE [LARGE SCALE GENOMIC DNA]</scope>
    <source>
        <strain evidence="5 6">DSM 19979</strain>
    </source>
</reference>
<dbReference type="GO" id="GO:0008168">
    <property type="term" value="F:methyltransferase activity"/>
    <property type="evidence" value="ECO:0007669"/>
    <property type="project" value="UniProtKB-KW"/>
</dbReference>
<name>A0A840AA34_9PROT</name>
<accession>A0A840AA34</accession>
<organism evidence="5 6">
    <name type="scientific">Roseococcus suduntuyensis</name>
    <dbReference type="NCBI Taxonomy" id="455361"/>
    <lineage>
        <taxon>Bacteria</taxon>
        <taxon>Pseudomonadati</taxon>
        <taxon>Pseudomonadota</taxon>
        <taxon>Alphaproteobacteria</taxon>
        <taxon>Acetobacterales</taxon>
        <taxon>Roseomonadaceae</taxon>
        <taxon>Roseococcus</taxon>
    </lineage>
</organism>
<comment type="caution">
    <text evidence="5">The sequence shown here is derived from an EMBL/GenBank/DDBJ whole genome shotgun (WGS) entry which is preliminary data.</text>
</comment>
<dbReference type="Proteomes" id="UP000553193">
    <property type="component" value="Unassembled WGS sequence"/>
</dbReference>
<evidence type="ECO:0000313" key="6">
    <source>
        <dbReference type="Proteomes" id="UP000553193"/>
    </source>
</evidence>
<dbReference type="Pfam" id="PF05175">
    <property type="entry name" value="MTS"/>
    <property type="match status" value="1"/>
</dbReference>
<evidence type="ECO:0000256" key="2">
    <source>
        <dbReference type="ARBA" id="ARBA00022691"/>
    </source>
</evidence>
<evidence type="ECO:0000313" key="5">
    <source>
        <dbReference type="EMBL" id="MBB3897967.1"/>
    </source>
</evidence>
<evidence type="ECO:0000256" key="3">
    <source>
        <dbReference type="SAM" id="MobiDB-lite"/>
    </source>
</evidence>
<keyword evidence="1 5" id="KW-0808">Transferase</keyword>
<evidence type="ECO:0000256" key="1">
    <source>
        <dbReference type="ARBA" id="ARBA00022603"/>
    </source>
</evidence>
<dbReference type="AlphaFoldDB" id="A0A840AA34"/>
<keyword evidence="6" id="KW-1185">Reference proteome</keyword>
<feature type="domain" description="Methyltransferase small" evidence="4">
    <location>
        <begin position="38"/>
        <end position="126"/>
    </location>
</feature>
<dbReference type="EMBL" id="JACIDJ010000002">
    <property type="protein sequence ID" value="MBB3897967.1"/>
    <property type="molecule type" value="Genomic_DNA"/>
</dbReference>
<dbReference type="InterPro" id="IPR029063">
    <property type="entry name" value="SAM-dependent_MTases_sf"/>
</dbReference>
<gene>
    <name evidence="5" type="ORF">GGQ83_001404</name>
</gene>
<protein>
    <submittedName>
        <fullName evidence="5">tRNA1(Val) A37 N6-methylase TrmN6</fullName>
    </submittedName>
</protein>
<dbReference type="SUPFAM" id="SSF53335">
    <property type="entry name" value="S-adenosyl-L-methionine-dependent methyltransferases"/>
    <property type="match status" value="1"/>
</dbReference>
<sequence>MPGSEPPAEAFTEDALLGGRVRLTQPREGFRAALDPVLLAAFIPARPGERVLEAGCGSGAAFLCLAARVPGVAVQAVERDAEMAALARRNAEANGAAAMIHAADIRTPPALPRCDHAFANPPYWPGGTPSPQPRRRDAAHEDAALEDWVAMLARPLRHLGTLTLVLPAGRFAAAVAAMRGVGCGAVRLLPLWPRTGVAAKRVLVQARRGGRGADEVLPGLVLHAADGSFTPAAEAVLRGGAALP</sequence>
<feature type="region of interest" description="Disordered" evidence="3">
    <location>
        <begin position="121"/>
        <end position="140"/>
    </location>
</feature>
<dbReference type="PANTHER" id="PTHR47739:SF1">
    <property type="entry name" value="TRNA1(VAL) (ADENINE(37)-N6)-METHYLTRANSFERASE"/>
    <property type="match status" value="1"/>
</dbReference>
<feature type="compositionally biased region" description="Pro residues" evidence="3">
    <location>
        <begin position="122"/>
        <end position="132"/>
    </location>
</feature>
<dbReference type="Gene3D" id="3.40.50.150">
    <property type="entry name" value="Vaccinia Virus protein VP39"/>
    <property type="match status" value="1"/>
</dbReference>
<evidence type="ECO:0000259" key="4">
    <source>
        <dbReference type="Pfam" id="PF05175"/>
    </source>
</evidence>
<dbReference type="CDD" id="cd02440">
    <property type="entry name" value="AdoMet_MTases"/>
    <property type="match status" value="1"/>
</dbReference>